<feature type="compositionally biased region" description="Acidic residues" evidence="5">
    <location>
        <begin position="143"/>
        <end position="163"/>
    </location>
</feature>
<protein>
    <recommendedName>
        <fullName evidence="6">Amidohydrolase-related domain-containing protein</fullName>
    </recommendedName>
</protein>
<feature type="region of interest" description="Disordered" evidence="5">
    <location>
        <begin position="1"/>
        <end position="20"/>
    </location>
</feature>
<name>A0A3Q3IWY3_MONAL</name>
<dbReference type="Pfam" id="PF01979">
    <property type="entry name" value="Amidohydro_1"/>
    <property type="match status" value="1"/>
</dbReference>
<dbReference type="GO" id="GO:0046098">
    <property type="term" value="P:guanine metabolic process"/>
    <property type="evidence" value="ECO:0007669"/>
    <property type="project" value="TreeGrafter"/>
</dbReference>
<dbReference type="SUPFAM" id="SSF51556">
    <property type="entry name" value="Metallo-dependent hydrolases"/>
    <property type="match status" value="1"/>
</dbReference>
<keyword evidence="4" id="KW-0862">Zinc</keyword>
<feature type="compositionally biased region" description="Polar residues" evidence="5">
    <location>
        <begin position="164"/>
        <end position="176"/>
    </location>
</feature>
<organism evidence="7 8">
    <name type="scientific">Monopterus albus</name>
    <name type="common">Swamp eel</name>
    <dbReference type="NCBI Taxonomy" id="43700"/>
    <lineage>
        <taxon>Eukaryota</taxon>
        <taxon>Metazoa</taxon>
        <taxon>Chordata</taxon>
        <taxon>Craniata</taxon>
        <taxon>Vertebrata</taxon>
        <taxon>Euteleostomi</taxon>
        <taxon>Actinopterygii</taxon>
        <taxon>Neopterygii</taxon>
        <taxon>Teleostei</taxon>
        <taxon>Neoteleostei</taxon>
        <taxon>Acanthomorphata</taxon>
        <taxon>Anabantaria</taxon>
        <taxon>Synbranchiformes</taxon>
        <taxon>Synbranchidae</taxon>
        <taxon>Monopterus</taxon>
    </lineage>
</organism>
<evidence type="ECO:0000256" key="3">
    <source>
        <dbReference type="ARBA" id="ARBA00022801"/>
    </source>
</evidence>
<sequence length="318" mass="36365">MSLQKGNVSRSRGQRHQNTTAFKNDKYGATVQVKKGKSKTHDGLCQHCKGVLEWKVKYNKYKPLTQPRKCVKCSQKTVKDAYHIICKPCSLQLEICCKCGKKENIVIPVGSHLDTKEEDGEQRKNERGRGKKEMDDFDRSGGYDDDDDDDDDFGHLDDEDNEDFVNNSGPETTQNDFGQRALVGKVCMDRNNCVKHYKETTEDSQEETRRFIAELLNKKYPLVKPVVTPRFALSCTGALLEELGAIAKNNNLHIQSHISENTKEVRLVKEMFPESKSYTDVYHKYNLLTDKVSTQTYSSLHTHLDVFVLRYGITSEHC</sequence>
<evidence type="ECO:0000313" key="7">
    <source>
        <dbReference type="Ensembl" id="ENSMALP00000010063.1"/>
    </source>
</evidence>
<evidence type="ECO:0000259" key="6">
    <source>
        <dbReference type="Pfam" id="PF01979"/>
    </source>
</evidence>
<evidence type="ECO:0000313" key="8">
    <source>
        <dbReference type="Proteomes" id="UP000261600"/>
    </source>
</evidence>
<dbReference type="InterPro" id="IPR019351">
    <property type="entry name" value="DUF2039"/>
</dbReference>
<reference evidence="7" key="2">
    <citation type="submission" date="2025-09" db="UniProtKB">
        <authorList>
            <consortium name="Ensembl"/>
        </authorList>
    </citation>
    <scope>IDENTIFICATION</scope>
</reference>
<dbReference type="Gene3D" id="3.20.20.140">
    <property type="entry name" value="Metal-dependent hydrolases"/>
    <property type="match status" value="1"/>
</dbReference>
<feature type="domain" description="Amidohydrolase-related" evidence="6">
    <location>
        <begin position="177"/>
        <end position="291"/>
    </location>
</feature>
<dbReference type="GO" id="GO:0005829">
    <property type="term" value="C:cytosol"/>
    <property type="evidence" value="ECO:0007669"/>
    <property type="project" value="TreeGrafter"/>
</dbReference>
<reference evidence="7" key="1">
    <citation type="submission" date="2025-08" db="UniProtKB">
        <authorList>
            <consortium name="Ensembl"/>
        </authorList>
    </citation>
    <scope>IDENTIFICATION</scope>
</reference>
<feature type="compositionally biased region" description="Basic and acidic residues" evidence="5">
    <location>
        <begin position="121"/>
        <end position="142"/>
    </location>
</feature>
<dbReference type="Proteomes" id="UP000261600">
    <property type="component" value="Unplaced"/>
</dbReference>
<evidence type="ECO:0000256" key="5">
    <source>
        <dbReference type="SAM" id="MobiDB-lite"/>
    </source>
</evidence>
<dbReference type="InterPro" id="IPR006680">
    <property type="entry name" value="Amidohydro-rel"/>
</dbReference>
<dbReference type="GO" id="GO:0008892">
    <property type="term" value="F:guanine deaminase activity"/>
    <property type="evidence" value="ECO:0007669"/>
    <property type="project" value="TreeGrafter"/>
</dbReference>
<evidence type="ECO:0000256" key="2">
    <source>
        <dbReference type="ARBA" id="ARBA00022723"/>
    </source>
</evidence>
<dbReference type="Pfam" id="PF10217">
    <property type="entry name" value="DUF2039"/>
    <property type="match status" value="1"/>
</dbReference>
<keyword evidence="8" id="KW-1185">Reference proteome</keyword>
<dbReference type="GO" id="GO:0008270">
    <property type="term" value="F:zinc ion binding"/>
    <property type="evidence" value="ECO:0007669"/>
    <property type="project" value="TreeGrafter"/>
</dbReference>
<dbReference type="InterPro" id="IPR032466">
    <property type="entry name" value="Metal_Hydrolase"/>
</dbReference>
<proteinExistence type="predicted"/>
<keyword evidence="2" id="KW-0479">Metal-binding</keyword>
<dbReference type="Ensembl" id="ENSMALT00000010276.1">
    <property type="protein sequence ID" value="ENSMALP00000010063.1"/>
    <property type="gene ID" value="ENSMALG00000007158.1"/>
</dbReference>
<dbReference type="PANTHER" id="PTHR11271">
    <property type="entry name" value="GUANINE DEAMINASE"/>
    <property type="match status" value="1"/>
</dbReference>
<accession>A0A3Q3IWY3</accession>
<feature type="region of interest" description="Disordered" evidence="5">
    <location>
        <begin position="114"/>
        <end position="176"/>
    </location>
</feature>
<keyword evidence="3" id="KW-0378">Hydrolase</keyword>
<dbReference type="PANTHER" id="PTHR11271:SF6">
    <property type="entry name" value="GUANINE DEAMINASE"/>
    <property type="match status" value="1"/>
</dbReference>
<evidence type="ECO:0000256" key="4">
    <source>
        <dbReference type="ARBA" id="ARBA00022833"/>
    </source>
</evidence>
<dbReference type="AlphaFoldDB" id="A0A3Q3IWY3"/>
<dbReference type="InterPro" id="IPR051607">
    <property type="entry name" value="Metallo-dep_hydrolases"/>
</dbReference>
<comment type="cofactor">
    <cofactor evidence="1">
        <name>Zn(2+)</name>
        <dbReference type="ChEBI" id="CHEBI:29105"/>
    </cofactor>
</comment>
<evidence type="ECO:0000256" key="1">
    <source>
        <dbReference type="ARBA" id="ARBA00001947"/>
    </source>
</evidence>